<feature type="region of interest" description="Disordered" evidence="3">
    <location>
        <begin position="1"/>
        <end position="51"/>
    </location>
</feature>
<feature type="coiled-coil region" evidence="2">
    <location>
        <begin position="131"/>
        <end position="282"/>
    </location>
</feature>
<dbReference type="Pfam" id="PF21771">
    <property type="entry name" value="CFAP58_CC"/>
    <property type="match status" value="1"/>
</dbReference>
<feature type="compositionally biased region" description="Basic and acidic residues" evidence="3">
    <location>
        <begin position="1"/>
        <end position="27"/>
    </location>
</feature>
<evidence type="ECO:0000256" key="2">
    <source>
        <dbReference type="SAM" id="Coils"/>
    </source>
</evidence>
<accession>A0AAD5U2W2</accession>
<feature type="coiled-coil region" evidence="2">
    <location>
        <begin position="669"/>
        <end position="735"/>
    </location>
</feature>
<feature type="region of interest" description="Disordered" evidence="3">
    <location>
        <begin position="996"/>
        <end position="1022"/>
    </location>
</feature>
<gene>
    <name evidence="5" type="ORF">HK099_002205</name>
</gene>
<evidence type="ECO:0000256" key="3">
    <source>
        <dbReference type="SAM" id="MobiDB-lite"/>
    </source>
</evidence>
<reference evidence="5" key="1">
    <citation type="submission" date="2020-05" db="EMBL/GenBank/DDBJ databases">
        <title>Phylogenomic resolution of chytrid fungi.</title>
        <authorList>
            <person name="Stajich J.E."/>
            <person name="Amses K."/>
            <person name="Simmons R."/>
            <person name="Seto K."/>
            <person name="Myers J."/>
            <person name="Bonds A."/>
            <person name="Quandt C.A."/>
            <person name="Barry K."/>
            <person name="Liu P."/>
            <person name="Grigoriev I."/>
            <person name="Longcore J.E."/>
            <person name="James T.Y."/>
        </authorList>
    </citation>
    <scope>NUCLEOTIDE SEQUENCE</scope>
    <source>
        <strain evidence="5">JEL0476</strain>
    </source>
</reference>
<evidence type="ECO:0000256" key="1">
    <source>
        <dbReference type="ARBA" id="ARBA00023054"/>
    </source>
</evidence>
<feature type="compositionally biased region" description="Polar residues" evidence="3">
    <location>
        <begin position="28"/>
        <end position="51"/>
    </location>
</feature>
<dbReference type="PANTHER" id="PTHR32083:SF34">
    <property type="entry name" value="COILED-COIL DOMAIN-CONTAINING PROTEIN 146"/>
    <property type="match status" value="1"/>
</dbReference>
<evidence type="ECO:0000259" key="4">
    <source>
        <dbReference type="Pfam" id="PF21771"/>
    </source>
</evidence>
<proteinExistence type="predicted"/>
<evidence type="ECO:0000313" key="6">
    <source>
        <dbReference type="Proteomes" id="UP001211065"/>
    </source>
</evidence>
<name>A0AAD5U2W2_9FUNG</name>
<dbReference type="InterPro" id="IPR049270">
    <property type="entry name" value="CFAP58_CC"/>
</dbReference>
<feature type="coiled-coil region" evidence="2">
    <location>
        <begin position="438"/>
        <end position="472"/>
    </location>
</feature>
<dbReference type="EMBL" id="JADGJW010000171">
    <property type="protein sequence ID" value="KAJ3222532.1"/>
    <property type="molecule type" value="Genomic_DNA"/>
</dbReference>
<keyword evidence="6" id="KW-1185">Reference proteome</keyword>
<feature type="domain" description="Cilia- and flagella-associated protein 58 central coiled coil" evidence="4">
    <location>
        <begin position="463"/>
        <end position="750"/>
    </location>
</feature>
<feature type="coiled-coil region" evidence="2">
    <location>
        <begin position="938"/>
        <end position="981"/>
    </location>
</feature>
<feature type="coiled-coil region" evidence="2">
    <location>
        <begin position="585"/>
        <end position="640"/>
    </location>
</feature>
<sequence length="1040" mass="122163">MDNDAKDGKSTHNAKEVTIKIDEEKNEAPTNNKLSNSAGPNSRQPSAMGNSSLQIDKIVNKLKNFTEITEEPIEEEEEIFFGALFQLDHSPAFKFLEQRRQRKELTEKRMNELKGYIKNLHSFLLNSNTFEKKLAKKVKQVQQEVANQRMEIDRCGTKTFSDNTSIGELKRELLKIENEERLAMDREAKLQKDLEESQIQKADLNSEIDEIRKHKADMLEPQLIATTKELKLDVIQRRNQVENLEKDLEEKDSTLEMCTKEKDRLEIERDKLAIAISKASEMPLKILKQCEVLRNAISSLVSENSKQTTLSLQLDKEIERLAKKKIEFEERKLDQAAEFEQRRAEIHEMEKQCDEIFKQHELAKEHLSSLKAEKVKHELQIRHLIHQMKREHDILLRSLRDKESQLKLCRKLEMTVNNMYIYITWQKLLTRFFRHMSTEVLENQKEETKRHVQAAKREELRLRKEITDIRKKIDLSLYSFLKQEQMEKLEFEKVHQFFTVNQKLELELEELTKTFAALEKEIMQSKAERELKSRNVIRISQKYSFIKDEIAMTDIAIFDYSKRCGEAVQRLKDFATMYDVVKNERNKYMNQIQTTMQRAAEMKEKIRILSNEIEILRHEIMNKDRELQKKKQENDAAYSQRDGCKNEANKSLSLYREKRDQIGQHLSKIDTLNMVINGAEEDMINLKQRFALAAKERNEVGMHLLDRNDELCILYEKLNIQVMTLNKGQEELNNREDERRKYEIIRMEVSREVELLKTLRPKVNVVNCKLEKCQKELTETRSRMLELSAKMESPDDRKRSRYLGGEDPKKMNLTQKIQSLEEMLAEKEEKLLEKDLILAEISTMTKRLKQQTVKGRPESNEVALQLNDLAKRIRAVTRSMMGKVSELSMHQALTLSLYQQKTEKETLIQNAKTLLNSNKNGNQNGSSVSLFKNNCWESVELEIKKNEKQKLRRELELRNLMDKKSKEIAQASGQYVDLDEDGFFILDKLKTTAEPRPNAYLPEDAGLPIPKPYGSQAPFKPSDNVMLRHYRKPVIKPIEI</sequence>
<organism evidence="5 6">
    <name type="scientific">Clydaea vesicula</name>
    <dbReference type="NCBI Taxonomy" id="447962"/>
    <lineage>
        <taxon>Eukaryota</taxon>
        <taxon>Fungi</taxon>
        <taxon>Fungi incertae sedis</taxon>
        <taxon>Chytridiomycota</taxon>
        <taxon>Chytridiomycota incertae sedis</taxon>
        <taxon>Chytridiomycetes</taxon>
        <taxon>Lobulomycetales</taxon>
        <taxon>Lobulomycetaceae</taxon>
        <taxon>Clydaea</taxon>
    </lineage>
</organism>
<dbReference type="GO" id="GO:0005856">
    <property type="term" value="C:cytoskeleton"/>
    <property type="evidence" value="ECO:0007669"/>
    <property type="project" value="TreeGrafter"/>
</dbReference>
<comment type="caution">
    <text evidence="5">The sequence shown here is derived from an EMBL/GenBank/DDBJ whole genome shotgun (WGS) entry which is preliminary data.</text>
</comment>
<keyword evidence="1 2" id="KW-0175">Coiled coil</keyword>
<dbReference type="Proteomes" id="UP001211065">
    <property type="component" value="Unassembled WGS sequence"/>
</dbReference>
<dbReference type="PANTHER" id="PTHR32083">
    <property type="entry name" value="CILIA AND FLAGELLA-ASSOCIATED PROTEIN 58-RELATED"/>
    <property type="match status" value="1"/>
</dbReference>
<evidence type="ECO:0000313" key="5">
    <source>
        <dbReference type="EMBL" id="KAJ3222532.1"/>
    </source>
</evidence>
<dbReference type="Gene3D" id="1.10.287.1490">
    <property type="match status" value="1"/>
</dbReference>
<dbReference type="AlphaFoldDB" id="A0AAD5U2W2"/>
<feature type="compositionally biased region" description="Basic and acidic residues" evidence="3">
    <location>
        <begin position="792"/>
        <end position="808"/>
    </location>
</feature>
<protein>
    <recommendedName>
        <fullName evidence="4">Cilia- and flagella-associated protein 58 central coiled coil domain-containing protein</fullName>
    </recommendedName>
</protein>
<feature type="coiled-coil region" evidence="2">
    <location>
        <begin position="501"/>
        <end position="535"/>
    </location>
</feature>
<feature type="region of interest" description="Disordered" evidence="3">
    <location>
        <begin position="789"/>
        <end position="808"/>
    </location>
</feature>